<evidence type="ECO:0000313" key="1">
    <source>
        <dbReference type="EMBL" id="MBK1633768.1"/>
    </source>
</evidence>
<dbReference type="Proteomes" id="UP000748752">
    <property type="component" value="Unassembled WGS sequence"/>
</dbReference>
<proteinExistence type="predicted"/>
<gene>
    <name evidence="1" type="ORF">CKO31_24120</name>
</gene>
<dbReference type="RefSeq" id="WP_200243084.1">
    <property type="nucleotide sequence ID" value="NZ_NRRV01000116.1"/>
</dbReference>
<keyword evidence="2" id="KW-1185">Reference proteome</keyword>
<organism evidence="1 2">
    <name type="scientific">Thiohalocapsa halophila</name>
    <dbReference type="NCBI Taxonomy" id="69359"/>
    <lineage>
        <taxon>Bacteria</taxon>
        <taxon>Pseudomonadati</taxon>
        <taxon>Pseudomonadota</taxon>
        <taxon>Gammaproteobacteria</taxon>
        <taxon>Chromatiales</taxon>
        <taxon>Chromatiaceae</taxon>
        <taxon>Thiohalocapsa</taxon>
    </lineage>
</organism>
<sequence length="72" mass="8245">MPESATPLVIYRFAWGNNDKRRGLKGRRCVIEAAGALGSVQVRFLDNDQREIVSRRALRVVRRSVRQEPDHA</sequence>
<name>A0ABS1CPA4_9GAMM</name>
<dbReference type="EMBL" id="NRRV01000116">
    <property type="protein sequence ID" value="MBK1633768.1"/>
    <property type="molecule type" value="Genomic_DNA"/>
</dbReference>
<protein>
    <recommendedName>
        <fullName evidence="3">DUF3553 domain-containing protein</fullName>
    </recommendedName>
</protein>
<accession>A0ABS1CPA4</accession>
<reference evidence="1 2" key="1">
    <citation type="journal article" date="2020" name="Microorganisms">
        <title>Osmotic Adaptation and Compatible Solute Biosynthesis of Phototrophic Bacteria as Revealed from Genome Analyses.</title>
        <authorList>
            <person name="Imhoff J.F."/>
            <person name="Rahn T."/>
            <person name="Kunzel S."/>
            <person name="Keller A."/>
            <person name="Neulinger S.C."/>
        </authorList>
    </citation>
    <scope>NUCLEOTIDE SEQUENCE [LARGE SCALE GENOMIC DNA]</scope>
    <source>
        <strain evidence="1 2">DSM 6210</strain>
    </source>
</reference>
<evidence type="ECO:0000313" key="2">
    <source>
        <dbReference type="Proteomes" id="UP000748752"/>
    </source>
</evidence>
<evidence type="ECO:0008006" key="3">
    <source>
        <dbReference type="Google" id="ProtNLM"/>
    </source>
</evidence>
<comment type="caution">
    <text evidence="1">The sequence shown here is derived from an EMBL/GenBank/DDBJ whole genome shotgun (WGS) entry which is preliminary data.</text>
</comment>